<feature type="chain" id="PRO_5019450089" description="Lipoprotein" evidence="1">
    <location>
        <begin position="26"/>
        <end position="256"/>
    </location>
</feature>
<name>A0A413IKZ6_9BACT</name>
<evidence type="ECO:0008006" key="4">
    <source>
        <dbReference type="Google" id="ProtNLM"/>
    </source>
</evidence>
<dbReference type="PROSITE" id="PS51257">
    <property type="entry name" value="PROKAR_LIPOPROTEIN"/>
    <property type="match status" value="1"/>
</dbReference>
<keyword evidence="1" id="KW-0732">Signal</keyword>
<proteinExistence type="predicted"/>
<dbReference type="RefSeq" id="WP_117722549.1">
    <property type="nucleotide sequence ID" value="NZ_CAUGOG010000014.1"/>
</dbReference>
<sequence>MKTKLFRNIGYLLFILLALSSCVNEMDMVEDEQGLETLSSRTSPPFAGYEEWVKKLIDYDKSADSKSYLGKVENFLQSIYRFIPEMRDVVDDLINRGFKFRVAVRYNGAKESWFNPNPSEIGFSGEINLKIENMIHELLHFFAFYTVDEYRKQLYAAREEYEIRVLTDLFMRRDFSTFPYKYQGMEKEHKEYLRYLEWLDKLLKNEIQSMDQFSSDFIQFGLSRLWGIKDKEIQVTDLIGYRPRLLGIIWFYGKIE</sequence>
<reference evidence="2 3" key="1">
    <citation type="submission" date="2018-08" db="EMBL/GenBank/DDBJ databases">
        <title>A genome reference for cultivated species of the human gut microbiota.</title>
        <authorList>
            <person name="Zou Y."/>
            <person name="Xue W."/>
            <person name="Luo G."/>
        </authorList>
    </citation>
    <scope>NUCLEOTIDE SEQUENCE [LARGE SCALE GENOMIC DNA]</scope>
    <source>
        <strain evidence="2 3">OF02-7</strain>
    </source>
</reference>
<gene>
    <name evidence="2" type="ORF">DXA50_13575</name>
</gene>
<dbReference type="AlphaFoldDB" id="A0A413IKZ6"/>
<accession>A0A413IKZ6</accession>
<evidence type="ECO:0000256" key="1">
    <source>
        <dbReference type="SAM" id="SignalP"/>
    </source>
</evidence>
<dbReference type="Proteomes" id="UP000286063">
    <property type="component" value="Unassembled WGS sequence"/>
</dbReference>
<evidence type="ECO:0000313" key="2">
    <source>
        <dbReference type="EMBL" id="RGY14977.1"/>
    </source>
</evidence>
<feature type="signal peptide" evidence="1">
    <location>
        <begin position="1"/>
        <end position="25"/>
    </location>
</feature>
<dbReference type="OrthoDB" id="1097890at2"/>
<protein>
    <recommendedName>
        <fullName evidence="4">Lipoprotein</fullName>
    </recommendedName>
</protein>
<comment type="caution">
    <text evidence="2">The sequence shown here is derived from an EMBL/GenBank/DDBJ whole genome shotgun (WGS) entry which is preliminary data.</text>
</comment>
<organism evidence="2 3">
    <name type="scientific">Butyricimonas virosa</name>
    <dbReference type="NCBI Taxonomy" id="544645"/>
    <lineage>
        <taxon>Bacteria</taxon>
        <taxon>Pseudomonadati</taxon>
        <taxon>Bacteroidota</taxon>
        <taxon>Bacteroidia</taxon>
        <taxon>Bacteroidales</taxon>
        <taxon>Odoribacteraceae</taxon>
        <taxon>Butyricimonas</taxon>
    </lineage>
</organism>
<dbReference type="EMBL" id="QSCR01000026">
    <property type="protein sequence ID" value="RGY14977.1"/>
    <property type="molecule type" value="Genomic_DNA"/>
</dbReference>
<evidence type="ECO:0000313" key="3">
    <source>
        <dbReference type="Proteomes" id="UP000286063"/>
    </source>
</evidence>